<dbReference type="PANTHER" id="PTHR34039">
    <property type="entry name" value="UPF0102 PROTEIN YRAN"/>
    <property type="match status" value="1"/>
</dbReference>
<accession>F3ZSE5</accession>
<evidence type="ECO:0000256" key="2">
    <source>
        <dbReference type="HAMAP-Rule" id="MF_00048"/>
    </source>
</evidence>
<dbReference type="InterPro" id="IPR011335">
    <property type="entry name" value="Restrct_endonuc-II-like"/>
</dbReference>
<protein>
    <recommendedName>
        <fullName evidence="2">UPF0102 protein Bcop_0664</fullName>
    </recommendedName>
</protein>
<gene>
    <name evidence="3" type="ORF">Bcop_0664</name>
</gene>
<dbReference type="Pfam" id="PF02021">
    <property type="entry name" value="UPF0102"/>
    <property type="match status" value="1"/>
</dbReference>
<dbReference type="Proteomes" id="UP000018439">
    <property type="component" value="Chromosome"/>
</dbReference>
<evidence type="ECO:0000256" key="1">
    <source>
        <dbReference type="ARBA" id="ARBA00006738"/>
    </source>
</evidence>
<comment type="similarity">
    <text evidence="1 2">Belongs to the UPF0102 family.</text>
</comment>
<evidence type="ECO:0000313" key="4">
    <source>
        <dbReference type="Proteomes" id="UP000018439"/>
    </source>
</evidence>
<proteinExistence type="inferred from homology"/>
<dbReference type="NCBIfam" id="NF009150">
    <property type="entry name" value="PRK12497.1-3"/>
    <property type="match status" value="1"/>
</dbReference>
<dbReference type="HAMAP" id="MF_00048">
    <property type="entry name" value="UPF0102"/>
    <property type="match status" value="1"/>
</dbReference>
<organism evidence="3 4">
    <name type="scientific">Bacteroides coprosuis DSM 18011</name>
    <dbReference type="NCBI Taxonomy" id="679937"/>
    <lineage>
        <taxon>Bacteria</taxon>
        <taxon>Pseudomonadati</taxon>
        <taxon>Bacteroidota</taxon>
        <taxon>Bacteroidia</taxon>
        <taxon>Bacteroidales</taxon>
        <taxon>Bacteroidaceae</taxon>
        <taxon>Bacteroides</taxon>
    </lineage>
</organism>
<dbReference type="EMBL" id="CM001167">
    <property type="protein sequence ID" value="EGJ70882.1"/>
    <property type="molecule type" value="Genomic_DNA"/>
</dbReference>
<dbReference type="OrthoDB" id="9802516at2"/>
<name>F3ZSE5_9BACE</name>
<dbReference type="HOGENOM" id="CLU_115353_2_1_10"/>
<dbReference type="eggNOG" id="COG0792">
    <property type="taxonomic scope" value="Bacteria"/>
</dbReference>
<dbReference type="NCBIfam" id="TIGR00252">
    <property type="entry name" value="YraN family protein"/>
    <property type="match status" value="1"/>
</dbReference>
<dbReference type="STRING" id="679937.Bcop_0664"/>
<dbReference type="Gene3D" id="3.40.1350.10">
    <property type="match status" value="1"/>
</dbReference>
<dbReference type="AlphaFoldDB" id="F3ZSE5"/>
<evidence type="ECO:0000313" key="3">
    <source>
        <dbReference type="EMBL" id="EGJ70882.1"/>
    </source>
</evidence>
<dbReference type="GO" id="GO:0003676">
    <property type="term" value="F:nucleic acid binding"/>
    <property type="evidence" value="ECO:0007669"/>
    <property type="project" value="InterPro"/>
</dbReference>
<dbReference type="InterPro" id="IPR003509">
    <property type="entry name" value="UPF0102_YraN-like"/>
</dbReference>
<sequence>MAKHNDLGKNGENTALSYLQEQGYSIIETNWRYKHLEIDIIAKLKDILCFIEVKTRKNNYFGEPCLALTKAKQKNILNAANQYIHEHNIDNPIRFDLISIIANSKKVEVEHFEDVFTSFLF</sequence>
<keyword evidence="4" id="KW-1185">Reference proteome</keyword>
<dbReference type="InterPro" id="IPR011856">
    <property type="entry name" value="tRNA_endonuc-like_dom_sf"/>
</dbReference>
<dbReference type="CDD" id="cd20736">
    <property type="entry name" value="PoNe_Nuclease"/>
    <property type="match status" value="1"/>
</dbReference>
<dbReference type="PANTHER" id="PTHR34039:SF1">
    <property type="entry name" value="UPF0102 PROTEIN YRAN"/>
    <property type="match status" value="1"/>
</dbReference>
<dbReference type="SUPFAM" id="SSF52980">
    <property type="entry name" value="Restriction endonuclease-like"/>
    <property type="match status" value="1"/>
</dbReference>
<reference evidence="3 4" key="1">
    <citation type="journal article" date="2011" name="Stand. Genomic Sci.">
        <title>Non-contiguous finished genome sequence of Bacteroides coprosuis type strain (PC139).</title>
        <authorList>
            <person name="Land M."/>
            <person name="Held B."/>
            <person name="Gronow S."/>
            <person name="Abt B."/>
            <person name="Lucas S."/>
            <person name="Del Rio T.G."/>
            <person name="Nolan M."/>
            <person name="Tice H."/>
            <person name="Cheng J.F."/>
            <person name="Pitluck S."/>
            <person name="Liolios K."/>
            <person name="Pagani I."/>
            <person name="Ivanova N."/>
            <person name="Mavromatis K."/>
            <person name="Mikhailova N."/>
            <person name="Pati A."/>
            <person name="Tapia R."/>
            <person name="Han C."/>
            <person name="Goodwin L."/>
            <person name="Chen A."/>
            <person name="Palaniappan K."/>
            <person name="Hauser L."/>
            <person name="Brambilla E.M."/>
            <person name="Rohde M."/>
            <person name="Goker M."/>
            <person name="Detter J.C."/>
            <person name="Woyke T."/>
            <person name="Bristow J."/>
            <person name="Eisen J.A."/>
            <person name="Markowitz V."/>
            <person name="Hugenholtz P."/>
            <person name="Kyrpides N.C."/>
            <person name="Klenk H.P."/>
            <person name="Lapidus A."/>
        </authorList>
    </citation>
    <scope>NUCLEOTIDE SEQUENCE</scope>
    <source>
        <strain evidence="3 4">DSM 18011</strain>
    </source>
</reference>